<feature type="DNA-binding region" description="H-T-H motif" evidence="4">
    <location>
        <begin position="41"/>
        <end position="60"/>
    </location>
</feature>
<dbReference type="AlphaFoldDB" id="A0A5Q0HEJ1"/>
<dbReference type="Gene3D" id="1.10.357.10">
    <property type="entry name" value="Tetracycline Repressor, domain 2"/>
    <property type="match status" value="1"/>
</dbReference>
<evidence type="ECO:0000259" key="5">
    <source>
        <dbReference type="PROSITE" id="PS50977"/>
    </source>
</evidence>
<evidence type="ECO:0000256" key="4">
    <source>
        <dbReference type="PROSITE-ProRule" id="PRU00335"/>
    </source>
</evidence>
<evidence type="ECO:0000313" key="6">
    <source>
        <dbReference type="EMBL" id="QFZ24768.1"/>
    </source>
</evidence>
<keyword evidence="3" id="KW-0804">Transcription</keyword>
<evidence type="ECO:0000256" key="3">
    <source>
        <dbReference type="ARBA" id="ARBA00023163"/>
    </source>
</evidence>
<sequence length="197" mass="21236">MLPPCGADRTVAYGRVRRRTRDDWTGVALQALAEGGVAAVAVEPLAARLGATKGSAYWHFPNREALLKAALERWEREHTEAVIELVESVDGPAARLRLLFATVLEAVEHSAVELAMLAAKDHPVVSPVLERVTERRVGYLEVLFRELGFGGGAARQRALLAYSIYLGQAQLMSATPDVVGSPRALLEETLAAVTGRG</sequence>
<keyword evidence="1" id="KW-0805">Transcription regulation</keyword>
<name>A0A5Q0HEJ1_SACSY</name>
<evidence type="ECO:0000256" key="1">
    <source>
        <dbReference type="ARBA" id="ARBA00023015"/>
    </source>
</evidence>
<feature type="domain" description="HTH tetR-type" evidence="5">
    <location>
        <begin position="18"/>
        <end position="78"/>
    </location>
</feature>
<dbReference type="InterPro" id="IPR001647">
    <property type="entry name" value="HTH_TetR"/>
</dbReference>
<dbReference type="GO" id="GO:0003677">
    <property type="term" value="F:DNA binding"/>
    <property type="evidence" value="ECO:0007669"/>
    <property type="project" value="UniProtKB-UniRule"/>
</dbReference>
<reference evidence="7" key="1">
    <citation type="journal article" date="2021" name="Curr. Microbiol.">
        <title>Complete genome of nocamycin-producing strain Saccharothrix syringae NRRL B-16468 reveals the biosynthetic potential for secondary metabolites.</title>
        <authorList>
            <person name="Mo X."/>
            <person name="Yang S."/>
        </authorList>
    </citation>
    <scope>NUCLEOTIDE SEQUENCE [LARGE SCALE GENOMIC DNA]</scope>
    <source>
        <strain evidence="7">ATCC 51364 / DSM 43886 / JCM 6844 / KCTC 9398 / NBRC 14523 / NRRL B-16468 / INA 2240</strain>
    </source>
</reference>
<evidence type="ECO:0000256" key="2">
    <source>
        <dbReference type="ARBA" id="ARBA00023125"/>
    </source>
</evidence>
<proteinExistence type="predicted"/>
<dbReference type="PROSITE" id="PS50977">
    <property type="entry name" value="HTH_TETR_2"/>
    <property type="match status" value="1"/>
</dbReference>
<keyword evidence="2 4" id="KW-0238">DNA-binding</keyword>
<evidence type="ECO:0000313" key="7">
    <source>
        <dbReference type="Proteomes" id="UP000325787"/>
    </source>
</evidence>
<dbReference type="SUPFAM" id="SSF46689">
    <property type="entry name" value="Homeodomain-like"/>
    <property type="match status" value="1"/>
</dbReference>
<protein>
    <submittedName>
        <fullName evidence="6">TetR/AcrR family transcriptional regulator</fullName>
    </submittedName>
</protein>
<organism evidence="6 7">
    <name type="scientific">Saccharothrix syringae</name>
    <name type="common">Nocardiopsis syringae</name>
    <dbReference type="NCBI Taxonomy" id="103733"/>
    <lineage>
        <taxon>Bacteria</taxon>
        <taxon>Bacillati</taxon>
        <taxon>Actinomycetota</taxon>
        <taxon>Actinomycetes</taxon>
        <taxon>Pseudonocardiales</taxon>
        <taxon>Pseudonocardiaceae</taxon>
        <taxon>Saccharothrix</taxon>
    </lineage>
</organism>
<dbReference type="EMBL" id="CP034550">
    <property type="protein sequence ID" value="QFZ24768.1"/>
    <property type="molecule type" value="Genomic_DNA"/>
</dbReference>
<dbReference type="PANTHER" id="PTHR47506">
    <property type="entry name" value="TRANSCRIPTIONAL REGULATORY PROTEIN"/>
    <property type="match status" value="1"/>
</dbReference>
<dbReference type="InterPro" id="IPR009057">
    <property type="entry name" value="Homeodomain-like_sf"/>
</dbReference>
<gene>
    <name evidence="6" type="ORF">EKG83_38680</name>
</gene>
<dbReference type="KEGG" id="ssyi:EKG83_38680"/>
<accession>A0A5Q0HEJ1</accession>
<dbReference type="Proteomes" id="UP000325787">
    <property type="component" value="Chromosome"/>
</dbReference>
<dbReference type="Pfam" id="PF00440">
    <property type="entry name" value="TetR_N"/>
    <property type="match status" value="1"/>
</dbReference>
<dbReference type="PANTHER" id="PTHR47506:SF1">
    <property type="entry name" value="HTH-TYPE TRANSCRIPTIONAL REGULATOR YJDC"/>
    <property type="match status" value="1"/>
</dbReference>
<dbReference type="OrthoDB" id="3218408at2"/>
<keyword evidence="7" id="KW-1185">Reference proteome</keyword>